<name>A0A6J6RM05_9ZZZZ</name>
<organism evidence="1">
    <name type="scientific">freshwater metagenome</name>
    <dbReference type="NCBI Taxonomy" id="449393"/>
    <lineage>
        <taxon>unclassified sequences</taxon>
        <taxon>metagenomes</taxon>
        <taxon>ecological metagenomes</taxon>
    </lineage>
</organism>
<accession>A0A6J6RM05</accession>
<evidence type="ECO:0000313" key="1">
    <source>
        <dbReference type="EMBL" id="CAB4722204.1"/>
    </source>
</evidence>
<dbReference type="AlphaFoldDB" id="A0A6J6RM05"/>
<dbReference type="EMBL" id="CAEZXR010000275">
    <property type="protein sequence ID" value="CAB4722204.1"/>
    <property type="molecule type" value="Genomic_DNA"/>
</dbReference>
<dbReference type="PROSITE" id="PS51257">
    <property type="entry name" value="PROKAR_LIPOPROTEIN"/>
    <property type="match status" value="1"/>
</dbReference>
<protein>
    <submittedName>
        <fullName evidence="1">Unannotated protein</fullName>
    </submittedName>
</protein>
<gene>
    <name evidence="1" type="ORF">UFOPK2579_02059</name>
</gene>
<reference evidence="1" key="1">
    <citation type="submission" date="2020-05" db="EMBL/GenBank/DDBJ databases">
        <authorList>
            <person name="Chiriac C."/>
            <person name="Salcher M."/>
            <person name="Ghai R."/>
            <person name="Kavagutti S V."/>
        </authorList>
    </citation>
    <scope>NUCLEOTIDE SEQUENCE</scope>
</reference>
<sequence>MKRKNTGLAAAAFLMALSVAGCSSDAETSSTVPPQRHTDDWASRAESFTTLDQLTGAAKLVVVGQLQGELRKNPYYGDQDVPFIIGNFVVADVVLGDVKVGASVELSLEGAVGKDGTATTGKMERDETYLLYLTPQGPRSPAVYTVVGYKAGMYAQTTDGSFVKVDDESPELPTSITLDAARQSAAQSR</sequence>
<proteinExistence type="predicted"/>